<proteinExistence type="predicted"/>
<feature type="compositionally biased region" description="Polar residues" evidence="1">
    <location>
        <begin position="1"/>
        <end position="22"/>
    </location>
</feature>
<evidence type="ECO:0000313" key="2">
    <source>
        <dbReference type="EnsemblMetazoa" id="XP_030834359"/>
    </source>
</evidence>
<keyword evidence="3" id="KW-1185">Reference proteome</keyword>
<feature type="region of interest" description="Disordered" evidence="1">
    <location>
        <begin position="1"/>
        <end position="52"/>
    </location>
</feature>
<reference evidence="3" key="1">
    <citation type="submission" date="2015-02" db="EMBL/GenBank/DDBJ databases">
        <title>Genome sequencing for Strongylocentrotus purpuratus.</title>
        <authorList>
            <person name="Murali S."/>
            <person name="Liu Y."/>
            <person name="Vee V."/>
            <person name="English A."/>
            <person name="Wang M."/>
            <person name="Skinner E."/>
            <person name="Han Y."/>
            <person name="Muzny D.M."/>
            <person name="Worley K.C."/>
            <person name="Gibbs R.A."/>
        </authorList>
    </citation>
    <scope>NUCLEOTIDE SEQUENCE</scope>
</reference>
<evidence type="ECO:0000313" key="3">
    <source>
        <dbReference type="Proteomes" id="UP000007110"/>
    </source>
</evidence>
<accession>A0A7M7SVJ9</accession>
<dbReference type="RefSeq" id="XP_030834359.1">
    <property type="nucleotide sequence ID" value="XM_030978499.1"/>
</dbReference>
<dbReference type="KEGG" id="spu:115921233"/>
<name>A0A7M7SVJ9_STRPU</name>
<dbReference type="AlphaFoldDB" id="A0A7M7SVJ9"/>
<reference evidence="2" key="2">
    <citation type="submission" date="2021-01" db="UniProtKB">
        <authorList>
            <consortium name="EnsemblMetazoa"/>
        </authorList>
    </citation>
    <scope>IDENTIFICATION</scope>
</reference>
<dbReference type="EnsemblMetazoa" id="XM_030978499">
    <property type="protein sequence ID" value="XP_030834359"/>
    <property type="gene ID" value="LOC115921233"/>
</dbReference>
<feature type="compositionally biased region" description="Basic and acidic residues" evidence="1">
    <location>
        <begin position="31"/>
        <end position="52"/>
    </location>
</feature>
<dbReference type="InParanoid" id="A0A7M7SVJ9"/>
<protein>
    <submittedName>
        <fullName evidence="2">Uncharacterized protein</fullName>
    </submittedName>
</protein>
<evidence type="ECO:0000256" key="1">
    <source>
        <dbReference type="SAM" id="MobiDB-lite"/>
    </source>
</evidence>
<dbReference type="GeneID" id="115921233"/>
<sequence length="129" mass="14845">MVQNILASENLTEHPSIQASENPTKHFNIRASEKPTEHPSIRASEKPTHLDKMDPILETTEIIVKAMLIRGDCYKMEVDKILDVGAIEQINVKAERIVQLTEHIEMKLKYLSNEVKELRAEMKQMKPQK</sequence>
<dbReference type="Proteomes" id="UP000007110">
    <property type="component" value="Unassembled WGS sequence"/>
</dbReference>
<organism evidence="2 3">
    <name type="scientific">Strongylocentrotus purpuratus</name>
    <name type="common">Purple sea urchin</name>
    <dbReference type="NCBI Taxonomy" id="7668"/>
    <lineage>
        <taxon>Eukaryota</taxon>
        <taxon>Metazoa</taxon>
        <taxon>Echinodermata</taxon>
        <taxon>Eleutherozoa</taxon>
        <taxon>Echinozoa</taxon>
        <taxon>Echinoidea</taxon>
        <taxon>Euechinoidea</taxon>
        <taxon>Echinacea</taxon>
        <taxon>Camarodonta</taxon>
        <taxon>Echinidea</taxon>
        <taxon>Strongylocentrotidae</taxon>
        <taxon>Strongylocentrotus</taxon>
    </lineage>
</organism>